<proteinExistence type="predicted"/>
<dbReference type="InterPro" id="IPR013430">
    <property type="entry name" value="Toxin_antidote_HigA"/>
</dbReference>
<comment type="caution">
    <text evidence="3">The sequence shown here is derived from an EMBL/GenBank/DDBJ whole genome shotgun (WGS) entry which is preliminary data.</text>
</comment>
<dbReference type="PANTHER" id="PTHR36924:SF1">
    <property type="entry name" value="ANTITOXIN HIGA-1"/>
    <property type="match status" value="1"/>
</dbReference>
<name>A0ABS4X4C1_9MICO</name>
<dbReference type="Proteomes" id="UP001519290">
    <property type="component" value="Unassembled WGS sequence"/>
</dbReference>
<dbReference type="EMBL" id="JAGIOD010000002">
    <property type="protein sequence ID" value="MBP2383308.1"/>
    <property type="molecule type" value="Genomic_DNA"/>
</dbReference>
<dbReference type="Gene3D" id="1.10.260.40">
    <property type="entry name" value="lambda repressor-like DNA-binding domains"/>
    <property type="match status" value="1"/>
</dbReference>
<reference evidence="3 4" key="1">
    <citation type="submission" date="2021-03" db="EMBL/GenBank/DDBJ databases">
        <title>Sequencing the genomes of 1000 actinobacteria strains.</title>
        <authorList>
            <person name="Klenk H.-P."/>
        </authorList>
    </citation>
    <scope>NUCLEOTIDE SEQUENCE [LARGE SCALE GENOMIC DNA]</scope>
    <source>
        <strain evidence="3 4">DSM 14566</strain>
    </source>
</reference>
<protein>
    <submittedName>
        <fullName evidence="3">Addiction module HigA family antidote</fullName>
    </submittedName>
</protein>
<keyword evidence="1" id="KW-0238">DNA-binding</keyword>
<evidence type="ECO:0000256" key="1">
    <source>
        <dbReference type="ARBA" id="ARBA00023125"/>
    </source>
</evidence>
<dbReference type="InterPro" id="IPR010982">
    <property type="entry name" value="Lambda_DNA-bd_dom_sf"/>
</dbReference>
<evidence type="ECO:0000313" key="4">
    <source>
        <dbReference type="Proteomes" id="UP001519290"/>
    </source>
</evidence>
<dbReference type="PROSITE" id="PS50943">
    <property type="entry name" value="HTH_CROC1"/>
    <property type="match status" value="1"/>
</dbReference>
<dbReference type="CDD" id="cd00093">
    <property type="entry name" value="HTH_XRE"/>
    <property type="match status" value="1"/>
</dbReference>
<evidence type="ECO:0000313" key="3">
    <source>
        <dbReference type="EMBL" id="MBP2383308.1"/>
    </source>
</evidence>
<dbReference type="SUPFAM" id="SSF47413">
    <property type="entry name" value="lambda repressor-like DNA-binding domains"/>
    <property type="match status" value="1"/>
</dbReference>
<dbReference type="SMART" id="SM00530">
    <property type="entry name" value="HTH_XRE"/>
    <property type="match status" value="1"/>
</dbReference>
<dbReference type="InterPro" id="IPR001387">
    <property type="entry name" value="Cro/C1-type_HTH"/>
</dbReference>
<dbReference type="Pfam" id="PF01381">
    <property type="entry name" value="HTH_3"/>
    <property type="match status" value="1"/>
</dbReference>
<dbReference type="PANTHER" id="PTHR36924">
    <property type="entry name" value="ANTITOXIN HIGA-1"/>
    <property type="match status" value="1"/>
</dbReference>
<evidence type="ECO:0000259" key="2">
    <source>
        <dbReference type="PROSITE" id="PS50943"/>
    </source>
</evidence>
<dbReference type="NCBIfam" id="TIGR02607">
    <property type="entry name" value="antidote_HigA"/>
    <property type="match status" value="1"/>
</dbReference>
<gene>
    <name evidence="3" type="ORF">JOF43_003297</name>
</gene>
<organism evidence="3 4">
    <name type="scientific">Brachybacterium sacelli</name>
    <dbReference type="NCBI Taxonomy" id="173364"/>
    <lineage>
        <taxon>Bacteria</taxon>
        <taxon>Bacillati</taxon>
        <taxon>Actinomycetota</taxon>
        <taxon>Actinomycetes</taxon>
        <taxon>Micrococcales</taxon>
        <taxon>Dermabacteraceae</taxon>
        <taxon>Brachybacterium</taxon>
    </lineage>
</organism>
<keyword evidence="4" id="KW-1185">Reference proteome</keyword>
<accession>A0ABS4X4C1</accession>
<sequence length="109" mass="12208">MRTVSNSSTTTESDLIEPIHPGEILMEDFIEGFGITQNKLAVSIGVPPRRINEIVHGKRGITADTAIRLARYFGTSEELWMNLQSNYELRLERRALRDKVAAITPLVVA</sequence>
<feature type="domain" description="HTH cro/C1-type" evidence="2">
    <location>
        <begin position="34"/>
        <end position="80"/>
    </location>
</feature>